<proteinExistence type="inferred from homology"/>
<feature type="domain" description="Nicotinate phosphoribosyltransferase N-terminal" evidence="10">
    <location>
        <begin position="5"/>
        <end position="129"/>
    </location>
</feature>
<dbReference type="NCBIfam" id="TIGR01513">
    <property type="entry name" value="NAPRTase_put"/>
    <property type="match status" value="1"/>
</dbReference>
<dbReference type="InterPro" id="IPR006405">
    <property type="entry name" value="Nic_PRibTrfase_pncB"/>
</dbReference>
<keyword evidence="6" id="KW-0662">Pyridine nucleotide biosynthesis</keyword>
<keyword evidence="5" id="KW-0436">Ligase</keyword>
<evidence type="ECO:0000256" key="5">
    <source>
        <dbReference type="ARBA" id="ARBA00022598"/>
    </source>
</evidence>
<dbReference type="SUPFAM" id="SSF54675">
    <property type="entry name" value="Nicotinate/Quinolinate PRTase N-terminal domain-like"/>
    <property type="match status" value="1"/>
</dbReference>
<dbReference type="Pfam" id="PF17767">
    <property type="entry name" value="NAPRTase_N"/>
    <property type="match status" value="1"/>
</dbReference>
<feature type="domain" description="Nicotinate/nicotinamide phosphoribosyltransferase" evidence="9">
    <location>
        <begin position="150"/>
        <end position="347"/>
    </location>
</feature>
<gene>
    <name evidence="11" type="ORF">UFOPK1503_00942</name>
    <name evidence="12" type="ORF">UFOPK1693_00956</name>
</gene>
<dbReference type="InterPro" id="IPR007229">
    <property type="entry name" value="Nic_PRibTrfase-Fam"/>
</dbReference>
<evidence type="ECO:0000256" key="2">
    <source>
        <dbReference type="ARBA" id="ARBA00010897"/>
    </source>
</evidence>
<dbReference type="PIRSF" id="PIRSF000484">
    <property type="entry name" value="NAPRT"/>
    <property type="match status" value="1"/>
</dbReference>
<dbReference type="EMBL" id="CAEZTO010000017">
    <property type="protein sequence ID" value="CAB4574710.1"/>
    <property type="molecule type" value="Genomic_DNA"/>
</dbReference>
<dbReference type="GO" id="GO:0005829">
    <property type="term" value="C:cytosol"/>
    <property type="evidence" value="ECO:0007669"/>
    <property type="project" value="TreeGrafter"/>
</dbReference>
<dbReference type="EMBL" id="CAEZST010000017">
    <property type="protein sequence ID" value="CAB4549611.1"/>
    <property type="molecule type" value="Genomic_DNA"/>
</dbReference>
<dbReference type="GO" id="GO:0004516">
    <property type="term" value="F:nicotinate phosphoribosyltransferase activity"/>
    <property type="evidence" value="ECO:0007669"/>
    <property type="project" value="UniProtKB-EC"/>
</dbReference>
<dbReference type="GO" id="GO:0016740">
    <property type="term" value="F:transferase activity"/>
    <property type="evidence" value="ECO:0007669"/>
    <property type="project" value="UniProtKB-KW"/>
</dbReference>
<evidence type="ECO:0000256" key="6">
    <source>
        <dbReference type="ARBA" id="ARBA00022642"/>
    </source>
</evidence>
<evidence type="ECO:0000259" key="9">
    <source>
        <dbReference type="Pfam" id="PF04095"/>
    </source>
</evidence>
<dbReference type="UniPathway" id="UPA00253">
    <property type="reaction ID" value="UER00457"/>
</dbReference>
<organism evidence="11">
    <name type="scientific">freshwater metagenome</name>
    <dbReference type="NCBI Taxonomy" id="449393"/>
    <lineage>
        <taxon>unclassified sequences</taxon>
        <taxon>metagenomes</taxon>
        <taxon>ecological metagenomes</taxon>
    </lineage>
</organism>
<keyword evidence="4" id="KW-0597">Phosphoprotein</keyword>
<evidence type="ECO:0000256" key="3">
    <source>
        <dbReference type="ARBA" id="ARBA00013236"/>
    </source>
</evidence>
<protein>
    <recommendedName>
        <fullName evidence="3">nicotinate phosphoribosyltransferase</fullName>
        <ecNumber evidence="3">6.3.4.21</ecNumber>
    </recommendedName>
</protein>
<dbReference type="Gene3D" id="3.20.20.70">
    <property type="entry name" value="Aldolase class I"/>
    <property type="match status" value="1"/>
</dbReference>
<comment type="pathway">
    <text evidence="1">Cofactor biosynthesis; NAD(+) biosynthesis; nicotinate D-ribonucleotide from nicotinate: step 1/1.</text>
</comment>
<evidence type="ECO:0000313" key="11">
    <source>
        <dbReference type="EMBL" id="CAB4549611.1"/>
    </source>
</evidence>
<dbReference type="NCBIfam" id="NF009131">
    <property type="entry name" value="PRK12484.1"/>
    <property type="match status" value="1"/>
</dbReference>
<dbReference type="CDD" id="cd01570">
    <property type="entry name" value="NAPRTase_A"/>
    <property type="match status" value="1"/>
</dbReference>
<dbReference type="NCBIfam" id="NF006698">
    <property type="entry name" value="PRK09243.1-5"/>
    <property type="match status" value="1"/>
</dbReference>
<accession>A0A6J6CE44</accession>
<dbReference type="GO" id="GO:0034355">
    <property type="term" value="P:NAD+ biosynthetic process via the salvage pathway"/>
    <property type="evidence" value="ECO:0007669"/>
    <property type="project" value="TreeGrafter"/>
</dbReference>
<reference evidence="11" key="1">
    <citation type="submission" date="2020-05" db="EMBL/GenBank/DDBJ databases">
        <authorList>
            <person name="Chiriac C."/>
            <person name="Salcher M."/>
            <person name="Ghai R."/>
            <person name="Kavagutti S V."/>
        </authorList>
    </citation>
    <scope>NUCLEOTIDE SEQUENCE</scope>
</reference>
<keyword evidence="7" id="KW-0808">Transferase</keyword>
<dbReference type="InterPro" id="IPR036068">
    <property type="entry name" value="Nicotinate_pribotase-like_C"/>
</dbReference>
<dbReference type="SUPFAM" id="SSF51690">
    <property type="entry name" value="Nicotinate/Quinolinate PRTase C-terminal domain-like"/>
    <property type="match status" value="1"/>
</dbReference>
<dbReference type="InterPro" id="IPR041525">
    <property type="entry name" value="N/Namide_PRibTrfase"/>
</dbReference>
<comment type="similarity">
    <text evidence="2">Belongs to the NAPRTase family.</text>
</comment>
<comment type="catalytic activity">
    <reaction evidence="8">
        <text>5-phospho-alpha-D-ribose 1-diphosphate + nicotinate + ATP + H2O = nicotinate beta-D-ribonucleotide + ADP + phosphate + diphosphate</text>
        <dbReference type="Rhea" id="RHEA:36163"/>
        <dbReference type="ChEBI" id="CHEBI:15377"/>
        <dbReference type="ChEBI" id="CHEBI:30616"/>
        <dbReference type="ChEBI" id="CHEBI:32544"/>
        <dbReference type="ChEBI" id="CHEBI:33019"/>
        <dbReference type="ChEBI" id="CHEBI:43474"/>
        <dbReference type="ChEBI" id="CHEBI:57502"/>
        <dbReference type="ChEBI" id="CHEBI:58017"/>
        <dbReference type="ChEBI" id="CHEBI:456216"/>
        <dbReference type="EC" id="6.3.4.21"/>
    </reaction>
</comment>
<name>A0A6J6CE44_9ZZZZ</name>
<sequence>MSYALLTDRYELTMVQAALQSGKAKRDCVFEVFTRSLPAGRRYGVVAGTGRLLEAIRDFKFSADDIAYLQEQSIVDVETLNYLIDYKFRGQIEGYQEGELFFEGSPVLTVTASFAEAVILETLILSILNHDSAIASAAARMDSVAQGRSLVEMGSRRTQERSAVAAARAAYIAGFDATSNLQAGKQWGIPTMGTSAHSFTLLHDSEEEAFKAQVAALGVDTTLLVDTYDIKKAVDLAVKITKGKVAAVRIDSGDLAATAEEVRKQLDRLGATDTKIVLTSDLDEYTIAALASSPVDRFGVGTSLVTGSGHPTAGFVYKLVAHQKGHTWVDVAKKSKGKTSKGGKKIAYRQLEDGFATAELIGKKSGRKLQQVLFDGAPEQQYLGKAGVRLARAHHQKARSELLPNALRLSKGEPAIPTIYS</sequence>
<evidence type="ECO:0000256" key="1">
    <source>
        <dbReference type="ARBA" id="ARBA00004952"/>
    </source>
</evidence>
<dbReference type="Gene3D" id="3.20.140.10">
    <property type="entry name" value="nicotinate phosphoribosyltransferase"/>
    <property type="match status" value="1"/>
</dbReference>
<evidence type="ECO:0000313" key="12">
    <source>
        <dbReference type="EMBL" id="CAB4574710.1"/>
    </source>
</evidence>
<evidence type="ECO:0000259" key="10">
    <source>
        <dbReference type="Pfam" id="PF17767"/>
    </source>
</evidence>
<dbReference type="EC" id="6.3.4.21" evidence="3"/>
<dbReference type="InterPro" id="IPR040727">
    <property type="entry name" value="NAPRTase_N"/>
</dbReference>
<dbReference type="InterPro" id="IPR013785">
    <property type="entry name" value="Aldolase_TIM"/>
</dbReference>
<evidence type="ECO:0000256" key="7">
    <source>
        <dbReference type="ARBA" id="ARBA00022679"/>
    </source>
</evidence>
<dbReference type="PANTHER" id="PTHR11098">
    <property type="entry name" value="NICOTINATE PHOSPHORIBOSYLTRANSFERASE"/>
    <property type="match status" value="1"/>
</dbReference>
<dbReference type="PANTHER" id="PTHR11098:SF8">
    <property type="entry name" value="NICOTINATE PHOSPHORIBOSYLTRANSFERASE PNCB1"/>
    <property type="match status" value="1"/>
</dbReference>
<evidence type="ECO:0000256" key="4">
    <source>
        <dbReference type="ARBA" id="ARBA00022553"/>
    </source>
</evidence>
<dbReference type="AlphaFoldDB" id="A0A6J6CE44"/>
<dbReference type="Pfam" id="PF04095">
    <property type="entry name" value="NAPRTase"/>
    <property type="match status" value="1"/>
</dbReference>
<evidence type="ECO:0000256" key="8">
    <source>
        <dbReference type="ARBA" id="ARBA00048668"/>
    </source>
</evidence>